<proteinExistence type="predicted"/>
<gene>
    <name evidence="1" type="ORF">BKP64_05685</name>
</gene>
<keyword evidence="2" id="KW-1185">Reference proteome</keyword>
<dbReference type="AlphaFoldDB" id="A0A1D9GJ88"/>
<reference evidence="1 2" key="1">
    <citation type="submission" date="2016-10" db="EMBL/GenBank/DDBJ databases">
        <title>Marinobacter salinus sp. nov., a moderately halophilic bacterium isolated from a tidal flat environment.</title>
        <authorList>
            <person name="Park S.-J."/>
        </authorList>
    </citation>
    <scope>NUCLEOTIDE SEQUENCE [LARGE SCALE GENOMIC DNA]</scope>
    <source>
        <strain evidence="1 2">Hb8</strain>
    </source>
</reference>
<dbReference type="EMBL" id="CP017715">
    <property type="protein sequence ID" value="AOY87702.1"/>
    <property type="molecule type" value="Genomic_DNA"/>
</dbReference>
<dbReference type="STRING" id="1874317.BKP64_05685"/>
<dbReference type="Proteomes" id="UP000177445">
    <property type="component" value="Chromosome"/>
</dbReference>
<sequence length="112" mass="12686">MNPELSFAQNRLNQLTEQLLSETPVTGDIIFFANDDAGGISGATWRFEDEDHALLKDRNVKFMLMELLNTLIQHRAGEGHTNTLHGIVHLEKSSPSIQWLTSNEAEQQRNLE</sequence>
<accession>A0A1D9GJ88</accession>
<protein>
    <submittedName>
        <fullName evidence="1">Uncharacterized protein</fullName>
    </submittedName>
</protein>
<dbReference type="RefSeq" id="WP_070967129.1">
    <property type="nucleotide sequence ID" value="NZ_CP017715.1"/>
</dbReference>
<name>A0A1D9GJ88_9GAMM</name>
<dbReference type="OrthoDB" id="5769495at2"/>
<evidence type="ECO:0000313" key="1">
    <source>
        <dbReference type="EMBL" id="AOY87702.1"/>
    </source>
</evidence>
<evidence type="ECO:0000313" key="2">
    <source>
        <dbReference type="Proteomes" id="UP000177445"/>
    </source>
</evidence>
<organism evidence="1 2">
    <name type="scientific">Marinobacter salinus</name>
    <dbReference type="NCBI Taxonomy" id="1874317"/>
    <lineage>
        <taxon>Bacteria</taxon>
        <taxon>Pseudomonadati</taxon>
        <taxon>Pseudomonadota</taxon>
        <taxon>Gammaproteobacteria</taxon>
        <taxon>Pseudomonadales</taxon>
        <taxon>Marinobacteraceae</taxon>
        <taxon>Marinobacter</taxon>
    </lineage>
</organism>
<dbReference type="KEGG" id="msq:BKP64_05685"/>